<dbReference type="Pfam" id="PF07460">
    <property type="entry name" value="NUMOD3"/>
    <property type="match status" value="2"/>
</dbReference>
<dbReference type="InterPro" id="IPR035901">
    <property type="entry name" value="GIY-YIG_endonuc_sf"/>
</dbReference>
<dbReference type="AlphaFoldDB" id="A0A896YRY0"/>
<evidence type="ECO:0000256" key="3">
    <source>
        <dbReference type="ARBA" id="ARBA00022759"/>
    </source>
</evidence>
<proteinExistence type="predicted"/>
<dbReference type="SUPFAM" id="SSF82771">
    <property type="entry name" value="GIY-YIG endonuclease"/>
    <property type="match status" value="1"/>
</dbReference>
<dbReference type="InterPro" id="IPR003647">
    <property type="entry name" value="Intron_nuc_1_rpt"/>
</dbReference>
<evidence type="ECO:0000259" key="5">
    <source>
        <dbReference type="PROSITE" id="PS50164"/>
    </source>
</evidence>
<dbReference type="InterPro" id="IPR000305">
    <property type="entry name" value="GIY-YIG_endonuc"/>
</dbReference>
<dbReference type="PROSITE" id="PS50164">
    <property type="entry name" value="GIY_YIG"/>
    <property type="match status" value="1"/>
</dbReference>
<dbReference type="CDD" id="cd10445">
    <property type="entry name" value="GIY-YIG_bI1_like"/>
    <property type="match status" value="1"/>
</dbReference>
<dbReference type="InterPro" id="IPR006350">
    <property type="entry name" value="Intron_endoG1"/>
</dbReference>
<accession>A0A896YRY0</accession>
<dbReference type="SMART" id="SM00497">
    <property type="entry name" value="IENR1"/>
    <property type="match status" value="1"/>
</dbReference>
<dbReference type="GO" id="GO:0003677">
    <property type="term" value="F:DNA binding"/>
    <property type="evidence" value="ECO:0007669"/>
    <property type="project" value="InterPro"/>
</dbReference>
<dbReference type="SMART" id="SM00465">
    <property type="entry name" value="GIYc"/>
    <property type="match status" value="1"/>
</dbReference>
<gene>
    <name evidence="6" type="primary">orf308</name>
</gene>
<dbReference type="EMBL" id="MT375016">
    <property type="protein sequence ID" value="QSE33983.1"/>
    <property type="molecule type" value="Genomic_DNA"/>
</dbReference>
<reference evidence="6" key="1">
    <citation type="journal article" date="2020" name="Comput. Struct. Biotechnol. J.">
        <title>The mitogenomes of two saprophytic Boletales species (Coniophora) reveals intron dynamics and accumulation of plasmid-derived and non-conserved genes.</title>
        <authorList>
            <person name="Wu P."/>
            <person name="Bao Z."/>
            <person name="Tu W."/>
            <person name="Li L."/>
            <person name="Xiong C."/>
            <person name="Jin X."/>
            <person name="Li P."/>
            <person name="Gui M."/>
            <person name="Huang W."/>
            <person name="Li Q."/>
        </authorList>
    </citation>
    <scope>NUCLEOTIDE SEQUENCE</scope>
</reference>
<evidence type="ECO:0000256" key="1">
    <source>
        <dbReference type="ARBA" id="ARBA00010045"/>
    </source>
</evidence>
<keyword evidence="3 6" id="KW-0255">Endonuclease</keyword>
<keyword evidence="6" id="KW-0496">Mitochondrion</keyword>
<geneLocation type="mitochondrion" evidence="6"/>
<evidence type="ECO:0000313" key="6">
    <source>
        <dbReference type="EMBL" id="QSE33983.1"/>
    </source>
</evidence>
<dbReference type="GO" id="GO:0016787">
    <property type="term" value="F:hydrolase activity"/>
    <property type="evidence" value="ECO:0007669"/>
    <property type="project" value="UniProtKB-KW"/>
</dbReference>
<name>A0A896YRY0_9AGAM</name>
<evidence type="ECO:0000256" key="2">
    <source>
        <dbReference type="ARBA" id="ARBA00022722"/>
    </source>
</evidence>
<dbReference type="SMART" id="SM00496">
    <property type="entry name" value="IENR2"/>
    <property type="match status" value="4"/>
</dbReference>
<sequence>MVLNLIPVESPGIEYKQHFPVDPKNLPCKPIKVYENALEDRNKITSEFRNVTGIYLWHNKVTGEQYTGSGYNLSVRLADYYYPSNLLSNRKITRAIMKYGHSNFSVVILEVCGSKDSVSKETYLAREQFYIDLFKPALNINPIAGSSLGFKHTAETRQLLSEIRKGKPLSEDTIKRISEQLSGPLNPFYGKNHTVETLEKMSNSKIGKLNPMYGKEKSPEFIAQQKKDKTGANNPMFGQTHSSEVLAKLRKQIFVYDADTKKLIKVYPGTVIAKKDLKMGTDTLKRCCKTHEIYKGMIFSLTELSFDN</sequence>
<dbReference type="NCBIfam" id="TIGR01453">
    <property type="entry name" value="grpIintron_endo"/>
    <property type="match status" value="1"/>
</dbReference>
<evidence type="ECO:0000256" key="4">
    <source>
        <dbReference type="ARBA" id="ARBA00022801"/>
    </source>
</evidence>
<dbReference type="Pfam" id="PF01541">
    <property type="entry name" value="GIY-YIG"/>
    <property type="match status" value="1"/>
</dbReference>
<comment type="similarity">
    <text evidence="1">To endonucleases of group I introns of fungi and phage.</text>
</comment>
<dbReference type="InterPro" id="IPR003611">
    <property type="entry name" value="NUMOD3"/>
</dbReference>
<dbReference type="Gene3D" id="3.40.1440.10">
    <property type="entry name" value="GIY-YIG endonuclease"/>
    <property type="match status" value="1"/>
</dbReference>
<feature type="domain" description="GIY-YIG" evidence="5">
    <location>
        <begin position="50"/>
        <end position="140"/>
    </location>
</feature>
<dbReference type="SUPFAM" id="SSF64496">
    <property type="entry name" value="DNA-binding domain of intron-encoded endonucleases"/>
    <property type="match status" value="2"/>
</dbReference>
<keyword evidence="4" id="KW-0378">Hydrolase</keyword>
<keyword evidence="2" id="KW-0540">Nuclease</keyword>
<organism evidence="6">
    <name type="scientific">Coniophora puteana</name>
    <dbReference type="NCBI Taxonomy" id="80637"/>
    <lineage>
        <taxon>Eukaryota</taxon>
        <taxon>Fungi</taxon>
        <taxon>Dikarya</taxon>
        <taxon>Basidiomycota</taxon>
        <taxon>Agaricomycotina</taxon>
        <taxon>Agaricomycetes</taxon>
        <taxon>Agaricomycetidae</taxon>
        <taxon>Boletales</taxon>
        <taxon>Coniophorineae</taxon>
        <taxon>Coniophoraceae</taxon>
        <taxon>Coniophora</taxon>
    </lineage>
</organism>
<dbReference type="GO" id="GO:0004519">
    <property type="term" value="F:endonuclease activity"/>
    <property type="evidence" value="ECO:0007669"/>
    <property type="project" value="UniProtKB-KW"/>
</dbReference>
<protein>
    <submittedName>
        <fullName evidence="6">GIY-YIG endonuclease</fullName>
    </submittedName>
</protein>